<sequence>MNCIPVREAWQVELMRCIYNENLEMLSTHPLPHRTYEAQQSWWHENSNHVHAYLYEPYAKPGKFVAFLLLRIRDGFCTPTIAIQREEWGSGYGQEIVHDYIEKANGPIAGTQLQCNKAICHINQKVGWQILGESDEGDGKIDLLFHPGINPDNRCTKEVVLNILQYLGIDPTSFDFSIINQL</sequence>
<proteinExistence type="predicted"/>
<dbReference type="SUPFAM" id="SSF55729">
    <property type="entry name" value="Acyl-CoA N-acyltransferases (Nat)"/>
    <property type="match status" value="1"/>
</dbReference>
<dbReference type="HOGENOM" id="CLU_1531120_0_0_10"/>
<organism evidence="1 2">
    <name type="scientific">Bacteroides helcogenes (strain ATCC 35417 / DSM 20613 / JCM 6297 / CCUG 15421 / P 36-108)</name>
    <dbReference type="NCBI Taxonomy" id="693979"/>
    <lineage>
        <taxon>Bacteria</taxon>
        <taxon>Pseudomonadati</taxon>
        <taxon>Bacteroidota</taxon>
        <taxon>Bacteroidia</taxon>
        <taxon>Bacteroidales</taxon>
        <taxon>Bacteroidaceae</taxon>
        <taxon>Bacteroides</taxon>
    </lineage>
</organism>
<dbReference type="Proteomes" id="UP000008630">
    <property type="component" value="Chromosome"/>
</dbReference>
<protein>
    <submittedName>
        <fullName evidence="1">Uncharacterized protein</fullName>
    </submittedName>
</protein>
<accession>E6SPS4</accession>
<dbReference type="AlphaFoldDB" id="E6SPS4"/>
<gene>
    <name evidence="1" type="ordered locus">Bache_2969</name>
</gene>
<dbReference type="EMBL" id="CP002352">
    <property type="protein sequence ID" value="ADV44903.1"/>
    <property type="molecule type" value="Genomic_DNA"/>
</dbReference>
<dbReference type="KEGG" id="bhl:Bache_2969"/>
<evidence type="ECO:0000313" key="1">
    <source>
        <dbReference type="EMBL" id="ADV44903.1"/>
    </source>
</evidence>
<reference evidence="1 2" key="2">
    <citation type="journal article" date="2011" name="Stand. Genomic Sci.">
        <title>Complete genome sequence of Bacteroides helcogenes type strain (P 36-108).</title>
        <authorList>
            <person name="Pati A."/>
            <person name="Gronow S."/>
            <person name="Zeytun A."/>
            <person name="Lapidus A."/>
            <person name="Nolan M."/>
            <person name="Hammon N."/>
            <person name="Deshpande S."/>
            <person name="Cheng J.F."/>
            <person name="Tapia R."/>
            <person name="Han C."/>
            <person name="Goodwin L."/>
            <person name="Pitluck S."/>
            <person name="Liolios K."/>
            <person name="Pagani I."/>
            <person name="Ivanova N."/>
            <person name="Mavromatis K."/>
            <person name="Chen A."/>
            <person name="Palaniappan K."/>
            <person name="Land M."/>
            <person name="Hauser L."/>
            <person name="Chang Y.J."/>
            <person name="Jeffries C.D."/>
            <person name="Detter J.C."/>
            <person name="Brambilla E."/>
            <person name="Rohde M."/>
            <person name="Goker M."/>
            <person name="Woyke T."/>
            <person name="Bristow J."/>
            <person name="Eisen J.A."/>
            <person name="Markowitz V."/>
            <person name="Hugenholtz P."/>
            <person name="Kyrpides N.C."/>
            <person name="Klenk H.P."/>
            <person name="Lucas S."/>
        </authorList>
    </citation>
    <scope>NUCLEOTIDE SEQUENCE [LARGE SCALE GENOMIC DNA]</scope>
    <source>
        <strain evidence="2">ATCC 35417 / DSM 20613 / JCM 6297 / CCUG 15421 / P 36-108</strain>
    </source>
</reference>
<dbReference type="Gene3D" id="3.40.630.30">
    <property type="match status" value="1"/>
</dbReference>
<evidence type="ECO:0000313" key="2">
    <source>
        <dbReference type="Proteomes" id="UP000008630"/>
    </source>
</evidence>
<name>E6SPS4_BACT6</name>
<keyword evidence="2" id="KW-1185">Reference proteome</keyword>
<dbReference type="InterPro" id="IPR016181">
    <property type="entry name" value="Acyl_CoA_acyltransferase"/>
</dbReference>
<dbReference type="STRING" id="693979.Bache_2969"/>
<reference key="1">
    <citation type="submission" date="2010-11" db="EMBL/GenBank/DDBJ databases">
        <title>The complete genome of Bacteroides helcogenes P 36-108.</title>
        <authorList>
            <consortium name="US DOE Joint Genome Institute (JGI-PGF)"/>
            <person name="Lucas S."/>
            <person name="Copeland A."/>
            <person name="Lapidus A."/>
            <person name="Bruce D."/>
            <person name="Goodwin L."/>
            <person name="Pitluck S."/>
            <person name="Kyrpides N."/>
            <person name="Mavromatis K."/>
            <person name="Ivanova N."/>
            <person name="Zeytun A."/>
            <person name="Brettin T."/>
            <person name="Detter J.C."/>
            <person name="Tapia R."/>
            <person name="Han C."/>
            <person name="Land M."/>
            <person name="Hauser L."/>
            <person name="Markowitz V."/>
            <person name="Cheng J.-F."/>
            <person name="Hugenholtz P."/>
            <person name="Woyke T."/>
            <person name="Wu D."/>
            <person name="Gronow S."/>
            <person name="Wellnitz S."/>
            <person name="Brambilla E."/>
            <person name="Klenk H.-P."/>
            <person name="Eisen J.A."/>
        </authorList>
    </citation>
    <scope>NUCLEOTIDE SEQUENCE</scope>
    <source>
        <strain>P 36-108</strain>
    </source>
</reference>